<keyword evidence="2" id="KW-1185">Reference proteome</keyword>
<gene>
    <name evidence="1" type="ORF">CMUST_09205</name>
</gene>
<reference evidence="2" key="2">
    <citation type="submission" date="2015-05" db="EMBL/GenBank/DDBJ databases">
        <title>Complete genome sequence of Corynebacterium mustelae DSM 45274, isolated from various tissues of a male ferret with lethal sepsis.</title>
        <authorList>
            <person name="Ruckert C."/>
            <person name="Albersmeier A."/>
            <person name="Winkler A."/>
            <person name="Tauch A."/>
        </authorList>
    </citation>
    <scope>NUCLEOTIDE SEQUENCE [LARGE SCALE GENOMIC DNA]</scope>
    <source>
        <strain evidence="2">DSM 45274</strain>
    </source>
</reference>
<proteinExistence type="predicted"/>
<dbReference type="PATRIC" id="fig|571915.4.peg.1950"/>
<dbReference type="AlphaFoldDB" id="A0A0G3H4Z8"/>
<evidence type="ECO:0000313" key="1">
    <source>
        <dbReference type="EMBL" id="AKK06157.1"/>
    </source>
</evidence>
<dbReference type="RefSeq" id="WP_047262240.1">
    <property type="nucleotide sequence ID" value="NZ_CP011542.1"/>
</dbReference>
<reference evidence="1 2" key="1">
    <citation type="journal article" date="2015" name="Genome Announc.">
        <title>Complete Genome Sequence of the Type Strain Corynebacterium mustelae DSM 45274, Isolated from Various Tissues of a Male Ferret with Lethal Sepsis.</title>
        <authorList>
            <person name="Ruckert C."/>
            <person name="Eimer J."/>
            <person name="Winkler A."/>
            <person name="Tauch A."/>
        </authorList>
    </citation>
    <scope>NUCLEOTIDE SEQUENCE [LARGE SCALE GENOMIC DNA]</scope>
    <source>
        <strain evidence="1 2">DSM 45274</strain>
    </source>
</reference>
<organism evidence="1 2">
    <name type="scientific">Corynebacterium mustelae</name>
    <dbReference type="NCBI Taxonomy" id="571915"/>
    <lineage>
        <taxon>Bacteria</taxon>
        <taxon>Bacillati</taxon>
        <taxon>Actinomycetota</taxon>
        <taxon>Actinomycetes</taxon>
        <taxon>Mycobacteriales</taxon>
        <taxon>Corynebacteriaceae</taxon>
        <taxon>Corynebacterium</taxon>
    </lineage>
</organism>
<dbReference type="STRING" id="571915.CMUST_09205"/>
<evidence type="ECO:0000313" key="2">
    <source>
        <dbReference type="Proteomes" id="UP000035199"/>
    </source>
</evidence>
<accession>A0A0G3H4Z8</accession>
<name>A0A0G3H4Z8_9CORY</name>
<dbReference type="Proteomes" id="UP000035199">
    <property type="component" value="Chromosome"/>
</dbReference>
<dbReference type="KEGG" id="cmv:CMUST_09205"/>
<protein>
    <submittedName>
        <fullName evidence="1">Uncharacterized protein</fullName>
    </submittedName>
</protein>
<sequence length="174" mass="19506">MKILVTSSREVAISSEDKQVSFVLGSSVASVVEALKELFDDVCCKNNLVYAAENAFQIEAKGDRVVSAQWSLRDVPFESVVIAGIDFISTPAKEIALALAQLETEQVVHAEGEEPAYIGLGIAPWRRFSEEDVEQERQDYIDDDALDLYLEELEKARYYESVLVGTPEYMRNYV</sequence>
<dbReference type="EMBL" id="CP011542">
    <property type="protein sequence ID" value="AKK06157.1"/>
    <property type="molecule type" value="Genomic_DNA"/>
</dbReference>